<dbReference type="GeneTree" id="ENSGT00390000000909"/>
<comment type="function">
    <text evidence="11">Component of the CST complex proposed to act as a specialized replication factor promoting DNA replication under conditions of replication stress or natural replication barriers such as the telomere duplex. The CST complex binds single-stranded DNA with high affinity in a sequence-independent manner, while isolated subunits bind DNA with low affinity by themselves. Initially the CST complex has been proposed to protect telomeres from DNA degradation. However, the CST complex has been shown to be involved in several aspects of telomere replication.</text>
</comment>
<dbReference type="Gene3D" id="1.10.10.980">
    <property type="entry name" value="CST, Suppressor of Cdc13 homolog, complex subunit STN1, N-terminal domain"/>
    <property type="match status" value="1"/>
</dbReference>
<comment type="function">
    <text evidence="13">Component of the CST complex. The CST complex binds single-stranded DNA with high affinity in a sequence-independent manner, while isolated subunits bind DNA with low affinity by themselves.</text>
</comment>
<dbReference type="GO" id="GO:1990879">
    <property type="term" value="C:CST complex"/>
    <property type="evidence" value="ECO:0007669"/>
    <property type="project" value="InterPro"/>
</dbReference>
<dbReference type="InterPro" id="IPR040260">
    <property type="entry name" value="RFA2-like"/>
</dbReference>
<dbReference type="InterPro" id="IPR012340">
    <property type="entry name" value="NA-bd_OB-fold"/>
</dbReference>
<evidence type="ECO:0000313" key="16">
    <source>
        <dbReference type="Ensembl" id="ENSXETP00000111907"/>
    </source>
</evidence>
<evidence type="ECO:0000256" key="12">
    <source>
        <dbReference type="ARBA" id="ARBA00062855"/>
    </source>
</evidence>
<dbReference type="FunFam" id="2.40.50.140:FF:000181">
    <property type="entry name" value="CST complex subunit STN1"/>
    <property type="match status" value="1"/>
</dbReference>
<comment type="similarity">
    <text evidence="3">Belongs to the CTC1 family.</text>
</comment>
<dbReference type="InterPro" id="IPR015253">
    <property type="entry name" value="CST_STN1_C"/>
</dbReference>
<evidence type="ECO:0000256" key="10">
    <source>
        <dbReference type="ARBA" id="ARBA00030852"/>
    </source>
</evidence>
<dbReference type="AlphaFoldDB" id="A0A803JV73"/>
<feature type="domain" description="Stn1 C-terminal" evidence="14">
    <location>
        <begin position="247"/>
        <end position="408"/>
    </location>
</feature>
<dbReference type="PANTHER" id="PTHR13989">
    <property type="entry name" value="REPLICATION PROTEIN A-RELATED"/>
    <property type="match status" value="1"/>
</dbReference>
<comment type="subcellular location">
    <subcellularLocation>
        <location evidence="2">Chromosome</location>
        <location evidence="2">Telomere</location>
    </subcellularLocation>
    <subcellularLocation>
        <location evidence="1 13">Nucleus</location>
    </subcellularLocation>
</comment>
<evidence type="ECO:0000256" key="11">
    <source>
        <dbReference type="ARBA" id="ARBA00053596"/>
    </source>
</evidence>
<dbReference type="SUPFAM" id="SSF46785">
    <property type="entry name" value="Winged helix' DNA-binding domain"/>
    <property type="match status" value="1"/>
</dbReference>
<evidence type="ECO:0000256" key="6">
    <source>
        <dbReference type="ARBA" id="ARBA00022895"/>
    </source>
</evidence>
<evidence type="ECO:0000256" key="4">
    <source>
        <dbReference type="ARBA" id="ARBA00017411"/>
    </source>
</evidence>
<dbReference type="PANTHER" id="PTHR13989:SF33">
    <property type="entry name" value="CST COMPLEX SUBUNIT STN1"/>
    <property type="match status" value="1"/>
</dbReference>
<evidence type="ECO:0000256" key="7">
    <source>
        <dbReference type="ARBA" id="ARBA00023125"/>
    </source>
</evidence>
<gene>
    <name evidence="16" type="primary">stn1</name>
</gene>
<dbReference type="GO" id="GO:0010833">
    <property type="term" value="P:telomere maintenance via telomere lengthening"/>
    <property type="evidence" value="ECO:0007669"/>
    <property type="project" value="UniProtKB-UniRule"/>
</dbReference>
<evidence type="ECO:0000256" key="9">
    <source>
        <dbReference type="ARBA" id="ARBA00030039"/>
    </source>
</evidence>
<evidence type="ECO:0000256" key="1">
    <source>
        <dbReference type="ARBA" id="ARBA00004123"/>
    </source>
</evidence>
<evidence type="ECO:0000259" key="15">
    <source>
        <dbReference type="Pfam" id="PF10451"/>
    </source>
</evidence>
<evidence type="ECO:0000256" key="8">
    <source>
        <dbReference type="ARBA" id="ARBA00023242"/>
    </source>
</evidence>
<dbReference type="FunFam" id="1.10.10.10:FF:000275">
    <property type="entry name" value="CST complex subunit STN1"/>
    <property type="match status" value="1"/>
</dbReference>
<dbReference type="PIRSF" id="PIRSF036950">
    <property type="entry name" value="UCP036950"/>
    <property type="match status" value="1"/>
</dbReference>
<dbReference type="InterPro" id="IPR014647">
    <property type="entry name" value="Stn1"/>
</dbReference>
<reference evidence="16" key="2">
    <citation type="submission" date="2021-03" db="UniProtKB">
        <authorList>
            <consortium name="Ensembl"/>
        </authorList>
    </citation>
    <scope>IDENTIFICATION</scope>
</reference>
<dbReference type="GO" id="GO:0016233">
    <property type="term" value="P:telomere capping"/>
    <property type="evidence" value="ECO:0007669"/>
    <property type="project" value="InterPro"/>
</dbReference>
<dbReference type="InterPro" id="IPR036390">
    <property type="entry name" value="WH_DNA-bd_sf"/>
</dbReference>
<dbReference type="SUPFAM" id="SSF50249">
    <property type="entry name" value="Nucleic acid-binding proteins"/>
    <property type="match status" value="1"/>
</dbReference>
<dbReference type="Ensembl" id="ENSXETT00000111407">
    <property type="protein sequence ID" value="ENSXETP00000111907"/>
    <property type="gene ID" value="ENSXETG00000011402"/>
</dbReference>
<evidence type="ECO:0000256" key="3">
    <source>
        <dbReference type="ARBA" id="ARBA00006332"/>
    </source>
</evidence>
<name>A0A803JV73_XENTR</name>
<dbReference type="CDD" id="cd04483">
    <property type="entry name" value="hOBFC1_like"/>
    <property type="match status" value="1"/>
</dbReference>
<feature type="domain" description="CST complex subunit Stn1 N-terminal" evidence="15">
    <location>
        <begin position="80"/>
        <end position="128"/>
    </location>
</feature>
<comment type="subunit">
    <text evidence="12 13">Component of the CST complex.</text>
</comment>
<accession>A0A803JV73</accession>
<dbReference type="InterPro" id="IPR018856">
    <property type="entry name" value="Stn1_N"/>
</dbReference>
<keyword evidence="7 13" id="KW-0238">DNA-binding</keyword>
<keyword evidence="5 13" id="KW-0158">Chromosome</keyword>
<dbReference type="Gene3D" id="1.10.10.10">
    <property type="entry name" value="Winged helix-like DNA-binding domain superfamily/Winged helix DNA-binding domain"/>
    <property type="match status" value="1"/>
</dbReference>
<evidence type="ECO:0000256" key="5">
    <source>
        <dbReference type="ARBA" id="ARBA00022454"/>
    </source>
</evidence>
<reference evidence="16" key="1">
    <citation type="journal article" date="2010" name="Science">
        <title>The genome of the Western clawed frog Xenopus tropicalis.</title>
        <authorList>
            <person name="Hellsten U."/>
            <person name="Harland R.M."/>
            <person name="Gilchrist M.J."/>
            <person name="Hendrix D."/>
            <person name="Jurka J."/>
            <person name="Kapitonov V."/>
            <person name="Ovcharenko I."/>
            <person name="Putnam N.H."/>
            <person name="Shu S."/>
            <person name="Taher L."/>
            <person name="Blitz I.L."/>
            <person name="Blumberg B."/>
            <person name="Dichmann D.S."/>
            <person name="Dubchak I."/>
            <person name="Amaya E."/>
            <person name="Detter J.C."/>
            <person name="Fletcher R."/>
            <person name="Gerhard D.S."/>
            <person name="Goodstein D."/>
            <person name="Graves T."/>
            <person name="Grigoriev I.V."/>
            <person name="Grimwood J."/>
            <person name="Kawashima T."/>
            <person name="Lindquist E."/>
            <person name="Lucas S.M."/>
            <person name="Mead P.E."/>
            <person name="Mitros T."/>
            <person name="Ogino H."/>
            <person name="Ohta Y."/>
            <person name="Poliakov A.V."/>
            <person name="Pollet N."/>
            <person name="Robert J."/>
            <person name="Salamov A."/>
            <person name="Sater A.K."/>
            <person name="Schmutz J."/>
            <person name="Terry A."/>
            <person name="Vize P.D."/>
            <person name="Warren W.C."/>
            <person name="Wells D."/>
            <person name="Wills A."/>
            <person name="Wilson R.K."/>
            <person name="Zimmerman L.B."/>
            <person name="Zorn A.M."/>
            <person name="Grainger R."/>
            <person name="Grammer T."/>
            <person name="Khokha M.K."/>
            <person name="Richardson P.M."/>
            <person name="Rokhsar D.S."/>
        </authorList>
    </citation>
    <scope>NUCLEOTIDE SEQUENCE [LARGE SCALE GENOMIC DNA]</scope>
    <source>
        <strain evidence="16">Nigerian</strain>
    </source>
</reference>
<organism evidence="16">
    <name type="scientific">Xenopus tropicalis</name>
    <name type="common">Western clawed frog</name>
    <name type="synonym">Silurana tropicalis</name>
    <dbReference type="NCBI Taxonomy" id="8364"/>
    <lineage>
        <taxon>Eukaryota</taxon>
        <taxon>Metazoa</taxon>
        <taxon>Chordata</taxon>
        <taxon>Craniata</taxon>
        <taxon>Vertebrata</taxon>
        <taxon>Euteleostomi</taxon>
        <taxon>Amphibia</taxon>
        <taxon>Batrachia</taxon>
        <taxon>Anura</taxon>
        <taxon>Pipoidea</taxon>
        <taxon>Pipidae</taxon>
        <taxon>Xenopodinae</taxon>
        <taxon>Xenopus</taxon>
        <taxon>Silurana</taxon>
    </lineage>
</organism>
<evidence type="ECO:0000256" key="2">
    <source>
        <dbReference type="ARBA" id="ARBA00004574"/>
    </source>
</evidence>
<dbReference type="GO" id="GO:0043047">
    <property type="term" value="F:single-stranded telomeric DNA binding"/>
    <property type="evidence" value="ECO:0007669"/>
    <property type="project" value="UniProtKB-UniRule"/>
</dbReference>
<evidence type="ECO:0000256" key="13">
    <source>
        <dbReference type="PIRNR" id="PIRNR036950"/>
    </source>
</evidence>
<evidence type="ECO:0000259" key="14">
    <source>
        <dbReference type="Pfam" id="PF09170"/>
    </source>
</evidence>
<sequence>MAALVVPVRKVGVRQEGYTRLRPFQRTLDGSTGQTVRSFWMQPASLEETPSLLWGLDPIFLAFAKLYIKDILELKESQQVPGIFFYRGHPIKQVDVLGTVVFVREKENFYSYGVDDSTGVISCTCWKSTAPTEVSSPGTSARHVSSSSKDLDVMMRELYKEESKKAKLDIGDTIRVRGSIKVFRDQREIVASVFYKVEDPKLDIQMARMFDLPYMYRNVYDKPFAIPEHLKDSSAGQTDHHIVTQSHLIMLLSEKVKVFLMENKIHNFYQRELESVDSLIAIASRPVSDFKTIESMESSNSKQIRSIFKEAIQLLLKEGYIFQKDQNREVYQVADQDKDLHKLTLNIIKEDCRRQKHAEKGCHFLHILTCVRLSVGSSVSEAVPQRAIDTLEGNSDIVSTMENYYTAF</sequence>
<dbReference type="Pfam" id="PF09170">
    <property type="entry name" value="STN1_2"/>
    <property type="match status" value="1"/>
</dbReference>
<dbReference type="InterPro" id="IPR036388">
    <property type="entry name" value="WH-like_DNA-bd_sf"/>
</dbReference>
<dbReference type="InterPro" id="IPR042082">
    <property type="entry name" value="CST_Stn1_wHTH1_sf"/>
</dbReference>
<dbReference type="Pfam" id="PF10451">
    <property type="entry name" value="Stn1"/>
    <property type="match status" value="1"/>
</dbReference>
<keyword evidence="6 13" id="KW-0779">Telomere</keyword>
<keyword evidence="8 13" id="KW-0539">Nucleus</keyword>
<dbReference type="Bgee" id="ENSXETG00000011402">
    <property type="expression patterns" value="Expressed in skeletal muscle tissue and 12 other cell types or tissues"/>
</dbReference>
<proteinExistence type="inferred from homology"/>
<dbReference type="Gene3D" id="2.40.50.140">
    <property type="entry name" value="Nucleic acid-binding proteins"/>
    <property type="match status" value="1"/>
</dbReference>
<protein>
    <recommendedName>
        <fullName evidence="4 13">CST complex subunit STN1</fullName>
    </recommendedName>
    <alternativeName>
        <fullName evidence="10 13">Oligonucleotide/oligosaccharide-binding fold-containing protein 1</fullName>
    </alternativeName>
    <alternativeName>
        <fullName evidence="9 13">Suppressor of cdc thirteen homolog</fullName>
    </alternativeName>
</protein>